<proteinExistence type="predicted"/>
<protein>
    <submittedName>
        <fullName evidence="1">Uncharacterized protein</fullName>
    </submittedName>
</protein>
<dbReference type="Proteomes" id="UP000821865">
    <property type="component" value="Chromosome 7"/>
</dbReference>
<organism evidence="1 2">
    <name type="scientific">Dermacentor silvarum</name>
    <name type="common">Tick</name>
    <dbReference type="NCBI Taxonomy" id="543639"/>
    <lineage>
        <taxon>Eukaryota</taxon>
        <taxon>Metazoa</taxon>
        <taxon>Ecdysozoa</taxon>
        <taxon>Arthropoda</taxon>
        <taxon>Chelicerata</taxon>
        <taxon>Arachnida</taxon>
        <taxon>Acari</taxon>
        <taxon>Parasitiformes</taxon>
        <taxon>Ixodida</taxon>
        <taxon>Ixodoidea</taxon>
        <taxon>Ixodidae</taxon>
        <taxon>Rhipicephalinae</taxon>
        <taxon>Dermacentor</taxon>
    </lineage>
</organism>
<sequence length="177" mass="18960">MASSEFSPAVCKAVEESASQLWKLSKDIWSNPELAYTEVKAHDRMTRFLEERGFKVQRKYLVDTAFRAEGLAPGGAVFADANPGVALRTGASTDAGNVSHVLPTLHPIFDIGASVMPHTKAFGEAAVTEAAHRAVLRVAKALALTALDLMSDPALLAPLWSDFAGLEGHSRDSDKVK</sequence>
<name>A0ACB8CFN4_DERSI</name>
<dbReference type="EMBL" id="CM023476">
    <property type="protein sequence ID" value="KAH7941558.1"/>
    <property type="molecule type" value="Genomic_DNA"/>
</dbReference>
<accession>A0ACB8CFN4</accession>
<keyword evidence="2" id="KW-1185">Reference proteome</keyword>
<evidence type="ECO:0000313" key="1">
    <source>
        <dbReference type="EMBL" id="KAH7941558.1"/>
    </source>
</evidence>
<evidence type="ECO:0000313" key="2">
    <source>
        <dbReference type="Proteomes" id="UP000821865"/>
    </source>
</evidence>
<gene>
    <name evidence="1" type="ORF">HPB49_014894</name>
</gene>
<comment type="caution">
    <text evidence="1">The sequence shown here is derived from an EMBL/GenBank/DDBJ whole genome shotgun (WGS) entry which is preliminary data.</text>
</comment>
<reference evidence="1" key="1">
    <citation type="submission" date="2020-05" db="EMBL/GenBank/DDBJ databases">
        <title>Large-scale comparative analyses of tick genomes elucidate their genetic diversity and vector capacities.</title>
        <authorList>
            <person name="Jia N."/>
            <person name="Wang J."/>
            <person name="Shi W."/>
            <person name="Du L."/>
            <person name="Sun Y."/>
            <person name="Zhan W."/>
            <person name="Jiang J."/>
            <person name="Wang Q."/>
            <person name="Zhang B."/>
            <person name="Ji P."/>
            <person name="Sakyi L.B."/>
            <person name="Cui X."/>
            <person name="Yuan T."/>
            <person name="Jiang B."/>
            <person name="Yang W."/>
            <person name="Lam T.T.-Y."/>
            <person name="Chang Q."/>
            <person name="Ding S."/>
            <person name="Wang X."/>
            <person name="Zhu J."/>
            <person name="Ruan X."/>
            <person name="Zhao L."/>
            <person name="Wei J."/>
            <person name="Que T."/>
            <person name="Du C."/>
            <person name="Cheng J."/>
            <person name="Dai P."/>
            <person name="Han X."/>
            <person name="Huang E."/>
            <person name="Gao Y."/>
            <person name="Liu J."/>
            <person name="Shao H."/>
            <person name="Ye R."/>
            <person name="Li L."/>
            <person name="Wei W."/>
            <person name="Wang X."/>
            <person name="Wang C."/>
            <person name="Yang T."/>
            <person name="Huo Q."/>
            <person name="Li W."/>
            <person name="Guo W."/>
            <person name="Chen H."/>
            <person name="Zhou L."/>
            <person name="Ni X."/>
            <person name="Tian J."/>
            <person name="Zhou Y."/>
            <person name="Sheng Y."/>
            <person name="Liu T."/>
            <person name="Pan Y."/>
            <person name="Xia L."/>
            <person name="Li J."/>
            <person name="Zhao F."/>
            <person name="Cao W."/>
        </authorList>
    </citation>
    <scope>NUCLEOTIDE SEQUENCE</scope>
    <source>
        <strain evidence="1">Dsil-2018</strain>
    </source>
</reference>